<evidence type="ECO:0008006" key="4">
    <source>
        <dbReference type="Google" id="ProtNLM"/>
    </source>
</evidence>
<dbReference type="AlphaFoldDB" id="A0A1G2HH65"/>
<feature type="transmembrane region" description="Helical" evidence="1">
    <location>
        <begin position="48"/>
        <end position="66"/>
    </location>
</feature>
<comment type="caution">
    <text evidence="2">The sequence shown here is derived from an EMBL/GenBank/DDBJ whole genome shotgun (WGS) entry which is preliminary data.</text>
</comment>
<evidence type="ECO:0000256" key="1">
    <source>
        <dbReference type="SAM" id="Phobius"/>
    </source>
</evidence>
<proteinExistence type="predicted"/>
<organism evidence="2 3">
    <name type="scientific">Candidatus Spechtbacteria bacterium RIFCSPLOWO2_02_FULL_38_8</name>
    <dbReference type="NCBI Taxonomy" id="1802164"/>
    <lineage>
        <taxon>Bacteria</taxon>
        <taxon>Candidatus Spechtiibacteriota</taxon>
    </lineage>
</organism>
<keyword evidence="1" id="KW-0472">Membrane</keyword>
<protein>
    <recommendedName>
        <fullName evidence="4">DUF4878 domain-containing protein</fullName>
    </recommendedName>
</protein>
<reference evidence="2 3" key="1">
    <citation type="journal article" date="2016" name="Nat. Commun.">
        <title>Thousands of microbial genomes shed light on interconnected biogeochemical processes in an aquifer system.</title>
        <authorList>
            <person name="Anantharaman K."/>
            <person name="Brown C.T."/>
            <person name="Hug L.A."/>
            <person name="Sharon I."/>
            <person name="Castelle C.J."/>
            <person name="Probst A.J."/>
            <person name="Thomas B.C."/>
            <person name="Singh A."/>
            <person name="Wilkins M.J."/>
            <person name="Karaoz U."/>
            <person name="Brodie E.L."/>
            <person name="Williams K.H."/>
            <person name="Hubbard S.S."/>
            <person name="Banfield J.F."/>
        </authorList>
    </citation>
    <scope>NUCLEOTIDE SEQUENCE [LARGE SCALE GENOMIC DNA]</scope>
</reference>
<dbReference type="EMBL" id="MHOJ01000035">
    <property type="protein sequence ID" value="OGZ61827.1"/>
    <property type="molecule type" value="Genomic_DNA"/>
</dbReference>
<keyword evidence="1" id="KW-0812">Transmembrane</keyword>
<dbReference type="Proteomes" id="UP000178509">
    <property type="component" value="Unassembled WGS sequence"/>
</dbReference>
<evidence type="ECO:0000313" key="3">
    <source>
        <dbReference type="Proteomes" id="UP000178509"/>
    </source>
</evidence>
<name>A0A1G2HH65_9BACT</name>
<gene>
    <name evidence="2" type="ORF">A3H51_00290</name>
</gene>
<evidence type="ECO:0000313" key="2">
    <source>
        <dbReference type="EMBL" id="OGZ61827.1"/>
    </source>
</evidence>
<keyword evidence="1" id="KW-1133">Transmembrane helix</keyword>
<sequence>MADINKKQGLQLNNLVKKITPRLFVDSSSNKKKSTKGVGQTGAKKPDWLSWLILISAFLMAGFFVLSEVGYYVQEQILQTQDIARQSNLVEYQYNVANETSTPHEVYEELRTALANNDLEGALDTIYPAYRYKYEDNLTAAYNDGNLHIFLERLTPLQEKIYDDKLSTVSYALENLPGNDSPNPLENIFREVEFIRMPNGIWKISSI</sequence>
<accession>A0A1G2HH65</accession>